<protein>
    <submittedName>
        <fullName evidence="11">Putrescine ABC transporter permease PotH</fullName>
    </submittedName>
</protein>
<dbReference type="PANTHER" id="PTHR42929">
    <property type="entry name" value="INNER MEMBRANE ABC TRANSPORTER PERMEASE PROTEIN YDCU-RELATED-RELATED"/>
    <property type="match status" value="1"/>
</dbReference>
<feature type="domain" description="ABC transmembrane type-1" evidence="10">
    <location>
        <begin position="103"/>
        <end position="309"/>
    </location>
</feature>
<evidence type="ECO:0000256" key="9">
    <source>
        <dbReference type="RuleBase" id="RU363032"/>
    </source>
</evidence>
<evidence type="ECO:0000256" key="5">
    <source>
        <dbReference type="ARBA" id="ARBA00022519"/>
    </source>
</evidence>
<keyword evidence="3 9" id="KW-0813">Transport</keyword>
<keyword evidence="6 9" id="KW-0812">Transmembrane</keyword>
<keyword evidence="8 9" id="KW-0472">Membrane</keyword>
<evidence type="ECO:0000259" key="10">
    <source>
        <dbReference type="PROSITE" id="PS50928"/>
    </source>
</evidence>
<feature type="transmembrane region" description="Helical" evidence="9">
    <location>
        <begin position="232"/>
        <end position="257"/>
    </location>
</feature>
<dbReference type="PANTHER" id="PTHR42929:SF3">
    <property type="entry name" value="PUTRESCINE TRANSPORT SYSTEM PERMEASE PROTEIN POTH"/>
    <property type="match status" value="1"/>
</dbReference>
<gene>
    <name evidence="11" type="primary">potH</name>
    <name evidence="11" type="ORF">D5F51_05810</name>
</gene>
<feature type="transmembrane region" description="Helical" evidence="9">
    <location>
        <begin position="102"/>
        <end position="126"/>
    </location>
</feature>
<dbReference type="PROSITE" id="PS50928">
    <property type="entry name" value="ABC_TM1"/>
    <property type="match status" value="1"/>
</dbReference>
<evidence type="ECO:0000256" key="3">
    <source>
        <dbReference type="ARBA" id="ARBA00022448"/>
    </source>
</evidence>
<feature type="transmembrane region" description="Helical" evidence="9">
    <location>
        <begin position="288"/>
        <end position="309"/>
    </location>
</feature>
<dbReference type="Gene3D" id="1.10.3720.10">
    <property type="entry name" value="MetI-like"/>
    <property type="match status" value="1"/>
</dbReference>
<feature type="transmembrane region" description="Helical" evidence="9">
    <location>
        <begin position="138"/>
        <end position="159"/>
    </location>
</feature>
<proteinExistence type="inferred from homology"/>
<keyword evidence="12" id="KW-1185">Reference proteome</keyword>
<keyword evidence="4" id="KW-1003">Cell membrane</keyword>
<keyword evidence="7 9" id="KW-1133">Transmembrane helix</keyword>
<organism evidence="11 12">
    <name type="scientific">Yersinia hibernica</name>
    <dbReference type="NCBI Taxonomy" id="2339259"/>
    <lineage>
        <taxon>Bacteria</taxon>
        <taxon>Pseudomonadati</taxon>
        <taxon>Pseudomonadota</taxon>
        <taxon>Gammaproteobacteria</taxon>
        <taxon>Enterobacterales</taxon>
        <taxon>Yersiniaceae</taxon>
        <taxon>Yersinia</taxon>
    </lineage>
</organism>
<dbReference type="SUPFAM" id="SSF161098">
    <property type="entry name" value="MetI-like"/>
    <property type="match status" value="1"/>
</dbReference>
<feature type="transmembrane region" description="Helical" evidence="9">
    <location>
        <begin position="189"/>
        <end position="211"/>
    </location>
</feature>
<dbReference type="InterPro" id="IPR035906">
    <property type="entry name" value="MetI-like_sf"/>
</dbReference>
<comment type="subcellular location">
    <subcellularLocation>
        <location evidence="1">Cell inner membrane</location>
        <topology evidence="1">Multi-pass membrane protein</topology>
    </subcellularLocation>
    <subcellularLocation>
        <location evidence="9">Cell membrane</location>
        <topology evidence="9">Multi-pass membrane protein</topology>
    </subcellularLocation>
</comment>
<dbReference type="Pfam" id="PF00528">
    <property type="entry name" value="BPD_transp_1"/>
    <property type="match status" value="1"/>
</dbReference>
<evidence type="ECO:0000313" key="11">
    <source>
        <dbReference type="EMBL" id="QAX78106.1"/>
    </source>
</evidence>
<keyword evidence="5" id="KW-0997">Cell inner membrane</keyword>
<dbReference type="CDD" id="cd06261">
    <property type="entry name" value="TM_PBP2"/>
    <property type="match status" value="1"/>
</dbReference>
<comment type="similarity">
    <text evidence="2">Belongs to the binding-protein-dependent transport system permease family. CysTW subfamily.</text>
</comment>
<evidence type="ECO:0000256" key="2">
    <source>
        <dbReference type="ARBA" id="ARBA00007069"/>
    </source>
</evidence>
<evidence type="ECO:0000256" key="6">
    <source>
        <dbReference type="ARBA" id="ARBA00022692"/>
    </source>
</evidence>
<dbReference type="RefSeq" id="WP_129195855.1">
    <property type="nucleotide sequence ID" value="NZ_CABHXI010000002.1"/>
</dbReference>
<dbReference type="EMBL" id="CP032487">
    <property type="protein sequence ID" value="QAX78106.1"/>
    <property type="molecule type" value="Genomic_DNA"/>
</dbReference>
<evidence type="ECO:0000256" key="7">
    <source>
        <dbReference type="ARBA" id="ARBA00022989"/>
    </source>
</evidence>
<evidence type="ECO:0000256" key="1">
    <source>
        <dbReference type="ARBA" id="ARBA00004429"/>
    </source>
</evidence>
<accession>A0ABX5QYK0</accession>
<dbReference type="Proteomes" id="UP000288804">
    <property type="component" value="Chromosome"/>
</dbReference>
<name>A0ABX5QYK0_9GAMM</name>
<evidence type="ECO:0000256" key="4">
    <source>
        <dbReference type="ARBA" id="ARBA00022475"/>
    </source>
</evidence>
<feature type="transmembrane region" description="Helical" evidence="9">
    <location>
        <begin position="35"/>
        <end position="56"/>
    </location>
</feature>
<sequence length="321" mass="35725">MIPESTRGAAEPPTRAIGPLKALMQRLQMLHGRKLVIGIPYLWLFLLFMLPFLIVFKISLAEMARAVPPYTDLMTWLDGKLDISLNLGNYLQLFDDPLYIDAYLQSLQVAGVSTLCCLIIGYPLAWAIAHSKSSTRNILLLLVILPSWTSFLIRVYAWMGILKNNGILNNFLIWTGIIDQPLIILHTNLAVYIGVVYSYLPFMVLPIYTALTRLDYSLVEAASDLGAKPFKTFVSVIVPLTKGGIVAGSMLVFIPAVGEFVIPELLGGPDSIMIGRILWQEFFNNRDWPVASAVATVMLLLLIAPILWFHKHQNKEIGGAV</sequence>
<dbReference type="NCBIfam" id="NF007963">
    <property type="entry name" value="PRK10683.1"/>
    <property type="match status" value="1"/>
</dbReference>
<evidence type="ECO:0000313" key="12">
    <source>
        <dbReference type="Proteomes" id="UP000288804"/>
    </source>
</evidence>
<evidence type="ECO:0000256" key="8">
    <source>
        <dbReference type="ARBA" id="ARBA00023136"/>
    </source>
</evidence>
<reference evidence="12" key="1">
    <citation type="submission" date="2018-09" db="EMBL/GenBank/DDBJ databases">
        <title>Yersinia hibernicus sp. nov.</title>
        <authorList>
            <person name="Nguyen S.V."/>
            <person name="Mundanda D.M."/>
            <person name="Anes J."/>
            <person name="Fanning S."/>
        </authorList>
    </citation>
    <scope>NUCLEOTIDE SEQUENCE [LARGE SCALE GENOMIC DNA]</scope>
    <source>
        <strain evidence="12">CFS1934</strain>
    </source>
</reference>
<dbReference type="InterPro" id="IPR000515">
    <property type="entry name" value="MetI-like"/>
</dbReference>